<dbReference type="Gene3D" id="3.60.40.10">
    <property type="entry name" value="PPM-type phosphatase domain"/>
    <property type="match status" value="1"/>
</dbReference>
<dbReference type="Proteomes" id="UP001057702">
    <property type="component" value="Unassembled WGS sequence"/>
</dbReference>
<gene>
    <name evidence="4" type="ORF">NGB36_07095</name>
</gene>
<evidence type="ECO:0000313" key="5">
    <source>
        <dbReference type="Proteomes" id="UP001057702"/>
    </source>
</evidence>
<evidence type="ECO:0000256" key="1">
    <source>
        <dbReference type="ARBA" id="ARBA00022801"/>
    </source>
</evidence>
<dbReference type="EMBL" id="JANFNG010000003">
    <property type="protein sequence ID" value="MCQ4080368.1"/>
    <property type="molecule type" value="Genomic_DNA"/>
</dbReference>
<keyword evidence="2" id="KW-0812">Transmembrane</keyword>
<dbReference type="InterPro" id="IPR052016">
    <property type="entry name" value="Bact_Sigma-Reg"/>
</dbReference>
<protein>
    <submittedName>
        <fullName evidence="4">Serine/threonine-protein phosphatase</fullName>
    </submittedName>
</protein>
<dbReference type="InterPro" id="IPR036457">
    <property type="entry name" value="PPM-type-like_dom_sf"/>
</dbReference>
<accession>A0ABT1PRS7</accession>
<comment type="caution">
    <text evidence="4">The sequence shown here is derived from an EMBL/GenBank/DDBJ whole genome shotgun (WGS) entry which is preliminary data.</text>
</comment>
<feature type="transmembrane region" description="Helical" evidence="2">
    <location>
        <begin position="12"/>
        <end position="35"/>
    </location>
</feature>
<dbReference type="Pfam" id="PF07228">
    <property type="entry name" value="SpoIIE"/>
    <property type="match status" value="1"/>
</dbReference>
<dbReference type="SMART" id="SM00331">
    <property type="entry name" value="PP2C_SIG"/>
    <property type="match status" value="1"/>
</dbReference>
<dbReference type="InterPro" id="IPR001932">
    <property type="entry name" value="PPM-type_phosphatase-like_dom"/>
</dbReference>
<dbReference type="PANTHER" id="PTHR43156:SF2">
    <property type="entry name" value="STAGE II SPORULATION PROTEIN E"/>
    <property type="match status" value="1"/>
</dbReference>
<feature type="transmembrane region" description="Helical" evidence="2">
    <location>
        <begin position="62"/>
        <end position="79"/>
    </location>
</feature>
<proteinExistence type="predicted"/>
<dbReference type="PANTHER" id="PTHR43156">
    <property type="entry name" value="STAGE II SPORULATION PROTEIN E-RELATED"/>
    <property type="match status" value="1"/>
</dbReference>
<feature type="transmembrane region" description="Helical" evidence="2">
    <location>
        <begin position="91"/>
        <end position="109"/>
    </location>
</feature>
<keyword evidence="5" id="KW-1185">Reference proteome</keyword>
<feature type="domain" description="PPM-type phosphatase" evidence="3">
    <location>
        <begin position="139"/>
        <end position="373"/>
    </location>
</feature>
<feature type="transmembrane region" description="Helical" evidence="2">
    <location>
        <begin position="41"/>
        <end position="57"/>
    </location>
</feature>
<dbReference type="RefSeq" id="WP_255919265.1">
    <property type="nucleotide sequence ID" value="NZ_JANFNG010000003.1"/>
</dbReference>
<dbReference type="SUPFAM" id="SSF81606">
    <property type="entry name" value="PP2C-like"/>
    <property type="match status" value="1"/>
</dbReference>
<sequence>MRNHRRVDLRGSIQPGHALLAIPLVLIAVIATADILSPPDIHLGPLLIVAPAFTAAFSGPRITGLIALFAVAGLAMIGVERDVFYTENIQVQIASLVLISALLVVFCQVRERRTRELRRIRAVSEAAHKVVMRPLPERLGPLLIASRYRAADAAAADTQIGGDLYAVARTAGSTRLIIGDVKGKGIASISDTALLLGAFRAAAHRQAPLAELVVYLEGSVAWGLAEFGAAENAEEDQDIGERFVTAAVLDIPDDRSVIHMISCGHPPPLLLRHGRASTLKVRRAAPPLGLGELCNPVYEPTTFDFAPGDLLLLYTDGVSEARDANRDFYPLTERAARWSGGGPDRLLQHLADDLAVHVGGPMDDDVAMIALERGPVELPALYAVSAWPRPG</sequence>
<name>A0ABT1PRS7_9ACTN</name>
<keyword evidence="1" id="KW-0378">Hydrolase</keyword>
<evidence type="ECO:0000256" key="2">
    <source>
        <dbReference type="SAM" id="Phobius"/>
    </source>
</evidence>
<keyword evidence="2" id="KW-1133">Transmembrane helix</keyword>
<reference evidence="4" key="1">
    <citation type="submission" date="2022-06" db="EMBL/GenBank/DDBJ databases">
        <title>Draft genome sequence of Streptomyces sp. RB6PN25 isolated from peat swamp forest in Thailand.</title>
        <authorList>
            <person name="Duangmal K."/>
            <person name="Klaysubun C."/>
        </authorList>
    </citation>
    <scope>NUCLEOTIDE SEQUENCE</scope>
    <source>
        <strain evidence="4">RB6PN25</strain>
    </source>
</reference>
<evidence type="ECO:0000259" key="3">
    <source>
        <dbReference type="SMART" id="SM00331"/>
    </source>
</evidence>
<evidence type="ECO:0000313" key="4">
    <source>
        <dbReference type="EMBL" id="MCQ4080368.1"/>
    </source>
</evidence>
<organism evidence="4 5">
    <name type="scientific">Streptomyces humicola</name>
    <dbReference type="NCBI Taxonomy" id="2953240"/>
    <lineage>
        <taxon>Bacteria</taxon>
        <taxon>Bacillati</taxon>
        <taxon>Actinomycetota</taxon>
        <taxon>Actinomycetes</taxon>
        <taxon>Kitasatosporales</taxon>
        <taxon>Streptomycetaceae</taxon>
        <taxon>Streptomyces</taxon>
    </lineage>
</organism>
<keyword evidence="2" id="KW-0472">Membrane</keyword>